<dbReference type="InterPro" id="IPR017850">
    <property type="entry name" value="Alkaline_phosphatase_core_sf"/>
</dbReference>
<dbReference type="SUPFAM" id="SSF53649">
    <property type="entry name" value="Alkaline phosphatase-like"/>
    <property type="match status" value="1"/>
</dbReference>
<dbReference type="RefSeq" id="WP_377169002.1">
    <property type="nucleotide sequence ID" value="NZ_JBHSMQ010000006.1"/>
</dbReference>
<dbReference type="InterPro" id="IPR010869">
    <property type="entry name" value="DUF1501"/>
</dbReference>
<accession>A0ABW0KVV3</accession>
<dbReference type="EMBL" id="JBHSMQ010000006">
    <property type="protein sequence ID" value="MFC5456601.1"/>
    <property type="molecule type" value="Genomic_DNA"/>
</dbReference>
<evidence type="ECO:0000313" key="1">
    <source>
        <dbReference type="EMBL" id="MFC5456601.1"/>
    </source>
</evidence>
<protein>
    <submittedName>
        <fullName evidence="1">DUF1501 domain-containing protein</fullName>
    </submittedName>
</protein>
<keyword evidence="2" id="KW-1185">Reference proteome</keyword>
<reference evidence="2" key="1">
    <citation type="journal article" date="2019" name="Int. J. Syst. Evol. Microbiol.">
        <title>The Global Catalogue of Microorganisms (GCM) 10K type strain sequencing project: providing services to taxonomists for standard genome sequencing and annotation.</title>
        <authorList>
            <consortium name="The Broad Institute Genomics Platform"/>
            <consortium name="The Broad Institute Genome Sequencing Center for Infectious Disease"/>
            <person name="Wu L."/>
            <person name="Ma J."/>
        </authorList>
    </citation>
    <scope>NUCLEOTIDE SEQUENCE [LARGE SCALE GENOMIC DNA]</scope>
    <source>
        <strain evidence="2">CGMCC 4.1469</strain>
    </source>
</reference>
<dbReference type="PANTHER" id="PTHR43737:SF1">
    <property type="entry name" value="DUF1501 DOMAIN-CONTAINING PROTEIN"/>
    <property type="match status" value="1"/>
</dbReference>
<organism evidence="1 2">
    <name type="scientific">Prosthecobacter fluviatilis</name>
    <dbReference type="NCBI Taxonomy" id="445931"/>
    <lineage>
        <taxon>Bacteria</taxon>
        <taxon>Pseudomonadati</taxon>
        <taxon>Verrucomicrobiota</taxon>
        <taxon>Verrucomicrobiia</taxon>
        <taxon>Verrucomicrobiales</taxon>
        <taxon>Verrucomicrobiaceae</taxon>
        <taxon>Prosthecobacter</taxon>
    </lineage>
</organism>
<name>A0ABW0KVV3_9BACT</name>
<sequence>MSRPLTRREYLMRATGGFTGLALADLLAADAMAASPLAEKRPHFVAKAKHCVFLFMNGGPSQVDTFDPKPALKKYNGMPYTGDAKVGSNGRAVGHLMQSPFEFKKHGRSGLEISSLFPHVAMHADDLCVIRSMHADTAAHASGCLQMNTGSIFIGKPSLGSWLNYGLGSANQDLPGFVVMTDPRGGPIGSASNWTAGYMPAAYQGTLFRSGGSPLLDLATPEGTSERTQRRSLDLLKSLNEEHLLRHPEETELMARIESYELAYRMQTEAMSVVDLDNEDAATREMYGLNNPRTAEFGRKCLITRKLIEKGVRFIQLYSGGGHIEDTWDGHNDCITNHTLHAGETDQPIAALIADLKRTGLWEETLLVWGGEFGRTPTSEGVGKPGRDHDWHGFSMWLAGAGVKGGQAIGATDELGFKAVEDRCHVSDLHATILHLMGIDHSRLSYLHQGLAQRLTGVEDRKVIEKVLA</sequence>
<dbReference type="Proteomes" id="UP001596052">
    <property type="component" value="Unassembled WGS sequence"/>
</dbReference>
<dbReference type="PROSITE" id="PS51318">
    <property type="entry name" value="TAT"/>
    <property type="match status" value="1"/>
</dbReference>
<dbReference type="Pfam" id="PF07394">
    <property type="entry name" value="DUF1501"/>
    <property type="match status" value="1"/>
</dbReference>
<comment type="caution">
    <text evidence="1">The sequence shown here is derived from an EMBL/GenBank/DDBJ whole genome shotgun (WGS) entry which is preliminary data.</text>
</comment>
<dbReference type="PANTHER" id="PTHR43737">
    <property type="entry name" value="BLL7424 PROTEIN"/>
    <property type="match status" value="1"/>
</dbReference>
<dbReference type="InterPro" id="IPR006311">
    <property type="entry name" value="TAT_signal"/>
</dbReference>
<gene>
    <name evidence="1" type="ORF">ACFQDI_17175</name>
</gene>
<evidence type="ECO:0000313" key="2">
    <source>
        <dbReference type="Proteomes" id="UP001596052"/>
    </source>
</evidence>
<proteinExistence type="predicted"/>